<proteinExistence type="predicted"/>
<evidence type="ECO:0000313" key="4">
    <source>
        <dbReference type="Proteomes" id="UP000001091"/>
    </source>
</evidence>
<organism evidence="3 4">
    <name type="scientific">Escherichia phage RB16</name>
    <dbReference type="NCBI Taxonomy" id="2681599"/>
    <lineage>
        <taxon>Viruses</taxon>
        <taxon>Duplodnaviria</taxon>
        <taxon>Heunggongvirae</taxon>
        <taxon>Uroviricota</taxon>
        <taxon>Caudoviricetes</taxon>
        <taxon>Pantevenvirales</taxon>
        <taxon>Straboviridae</taxon>
        <taxon>Pseudotevenvirus</taxon>
        <taxon>Pseudotevenvirus RB16</taxon>
    </lineage>
</organism>
<keyword evidence="4" id="KW-1185">Reference proteome</keyword>
<protein>
    <submittedName>
        <fullName evidence="3">Conserved hypothetical phage protein</fullName>
    </submittedName>
</protein>
<sequence>MSDLLHDILVAAYPDDEEPKFDSPYRSEWIVSVDDKGYVDIMRWPNIHPGYLDEGINAEMLGMPEQVEDPAGVYKWICSPWETRDWESNIVDDWGFDVVESTPLFLLPEKVNGEVNESGNQTTQQDNGSGGV</sequence>
<gene>
    <name evidence="3" type="ORF">RB16p030</name>
</gene>
<feature type="region of interest" description="Disordered" evidence="1">
    <location>
        <begin position="111"/>
        <end position="132"/>
    </location>
</feature>
<dbReference type="Proteomes" id="UP000001091">
    <property type="component" value="Segment"/>
</dbReference>
<dbReference type="Pfam" id="PF26219">
    <property type="entry name" value="DUF8046"/>
    <property type="match status" value="1"/>
</dbReference>
<dbReference type="EMBL" id="HM134276">
    <property type="protein sequence ID" value="ADJ55334.1"/>
    <property type="molecule type" value="Genomic_DNA"/>
</dbReference>
<feature type="compositionally biased region" description="Polar residues" evidence="1">
    <location>
        <begin position="115"/>
        <end position="132"/>
    </location>
</feature>
<evidence type="ECO:0000313" key="3">
    <source>
        <dbReference type="EMBL" id="ADJ55334.1"/>
    </source>
</evidence>
<dbReference type="RefSeq" id="YP_003858330.1">
    <property type="nucleotide sequence ID" value="NC_014467.1"/>
</dbReference>
<evidence type="ECO:0000256" key="1">
    <source>
        <dbReference type="SAM" id="MobiDB-lite"/>
    </source>
</evidence>
<evidence type="ECO:0000259" key="2">
    <source>
        <dbReference type="Pfam" id="PF26219"/>
    </source>
</evidence>
<feature type="domain" description="DUF8046" evidence="2">
    <location>
        <begin position="17"/>
        <end position="105"/>
    </location>
</feature>
<accession>D9IC91</accession>
<dbReference type="KEGG" id="vg:9712771"/>
<organismHost>
    <name type="scientific">Escherichia coli</name>
    <dbReference type="NCBI Taxonomy" id="562"/>
</organismHost>
<name>D9IC91_BPRB1</name>
<reference evidence="3 4" key="1">
    <citation type="journal article" date="2010" name="Virol. J.">
        <title>Genomes of the T4-related bacteriophages as windows on microbial genome evolution.</title>
        <authorList>
            <person name="Petrov V.M."/>
            <person name="Ratnayaka S."/>
            <person name="Nolan J.M."/>
            <person name="Miller E.S."/>
            <person name="Karam J.D."/>
        </authorList>
    </citation>
    <scope>NUCLEOTIDE SEQUENCE [LARGE SCALE GENOMIC DNA]</scope>
</reference>
<dbReference type="GeneID" id="9712771"/>
<dbReference type="InterPro" id="IPR058359">
    <property type="entry name" value="DUF8046"/>
</dbReference>